<evidence type="ECO:0000259" key="1">
    <source>
        <dbReference type="Pfam" id="PF14344"/>
    </source>
</evidence>
<proteinExistence type="predicted"/>
<dbReference type="AlphaFoldDB" id="A0A6J4UER1"/>
<sequence length="501" mass="50573">MDHLSRRWFAVPLSAALALGLALLLAGLAVLSPTALAFQDPQAGVAGVPDPTVRIVHASPDAPAIDVLVDGQPVAQNVAFGAATEYAALAPGDHQVQVVPTGGGDPLIDQAVTLEGGMTYILAAIGPVAGLQLQVQQVDLNAVEPGQARLRVIHAVPDAPAVDIGIAGTEEPLVGGVEFPNAADYQGINAGTYDLEVRTTDTQEVLAAVPGVRLEPGQAYDVFALGQPGGQNVQLLPLATQVNVPCGEALGLGEASASCLRVVHASPDAGPVDVYVGETPAVQGLEFGGATEFVAAASGQQQLRIVPAGAALDQAVFDTTQDFGSGQAFQVTAAGLAAEGLNVWLSGVDLSPLPENQARVRVVHASSDTEAVDVSVAGGQTPFDAIALGSQSGYVAFDAGSYGFQLRLNDGDTLLREVQGVQLQPGLVYDIYAIGQSEDGTLQMVVLAAQAGIRQGMVAQAGTPMATPQAAATEATPVIAAGATPVVVTPGAATPAATPVS</sequence>
<feature type="domain" description="DUF4397" evidence="1">
    <location>
        <begin position="52"/>
        <end position="164"/>
    </location>
</feature>
<evidence type="ECO:0000313" key="2">
    <source>
        <dbReference type="EMBL" id="CAA9548572.1"/>
    </source>
</evidence>
<gene>
    <name evidence="2" type="ORF">AVDCRST_MAG59-1508</name>
</gene>
<dbReference type="EMBL" id="CADCWF010000093">
    <property type="protein sequence ID" value="CAA9548572.1"/>
    <property type="molecule type" value="Genomic_DNA"/>
</dbReference>
<organism evidence="2">
    <name type="scientific">uncultured Thermomicrobiales bacterium</name>
    <dbReference type="NCBI Taxonomy" id="1645740"/>
    <lineage>
        <taxon>Bacteria</taxon>
        <taxon>Pseudomonadati</taxon>
        <taxon>Thermomicrobiota</taxon>
        <taxon>Thermomicrobia</taxon>
        <taxon>Thermomicrobiales</taxon>
        <taxon>environmental samples</taxon>
    </lineage>
</organism>
<reference evidence="2" key="1">
    <citation type="submission" date="2020-02" db="EMBL/GenBank/DDBJ databases">
        <authorList>
            <person name="Meier V. D."/>
        </authorList>
    </citation>
    <scope>NUCLEOTIDE SEQUENCE</scope>
    <source>
        <strain evidence="2">AVDCRST_MAG59</strain>
    </source>
</reference>
<name>A0A6J4UER1_9BACT</name>
<protein>
    <recommendedName>
        <fullName evidence="1">DUF4397 domain-containing protein</fullName>
    </recommendedName>
</protein>
<dbReference type="InterPro" id="IPR025510">
    <property type="entry name" value="DUF4397"/>
</dbReference>
<dbReference type="Pfam" id="PF14344">
    <property type="entry name" value="DUF4397"/>
    <property type="match status" value="2"/>
</dbReference>
<accession>A0A6J4UER1</accession>
<feature type="domain" description="DUF4397" evidence="1">
    <location>
        <begin position="260"/>
        <end position="374"/>
    </location>
</feature>